<evidence type="ECO:0000256" key="1">
    <source>
        <dbReference type="SAM" id="Phobius"/>
    </source>
</evidence>
<proteinExistence type="predicted"/>
<evidence type="ECO:0000313" key="3">
    <source>
        <dbReference type="Proteomes" id="UP000294257"/>
    </source>
</evidence>
<dbReference type="Proteomes" id="UP000294257">
    <property type="component" value="Unassembled WGS sequence"/>
</dbReference>
<dbReference type="AlphaFoldDB" id="A0A4Q7L3E3"/>
<evidence type="ECO:0000313" key="2">
    <source>
        <dbReference type="EMBL" id="RZS43694.1"/>
    </source>
</evidence>
<feature type="transmembrane region" description="Helical" evidence="1">
    <location>
        <begin position="38"/>
        <end position="62"/>
    </location>
</feature>
<sequence>MLRDRPYAVITLLNSITLLYMPLLSLVLPLWIVERTDAPRWAVSTLLVSNTLSVVLFQVRVARGVRGLDSAARYVRLSGLVMLAACAVFAVSSADTSALVACQGFFGMSTAIARMLGPLLLTSLIVSWGTPGWFVLGGLFLVAGAATGPAVRWAQRTRVTPTVHSGLS</sequence>
<dbReference type="SUPFAM" id="SSF103473">
    <property type="entry name" value="MFS general substrate transporter"/>
    <property type="match status" value="1"/>
</dbReference>
<keyword evidence="1" id="KW-0472">Membrane</keyword>
<dbReference type="RefSeq" id="WP_207222557.1">
    <property type="nucleotide sequence ID" value="NZ_SGWQ01000002.1"/>
</dbReference>
<evidence type="ECO:0008006" key="4">
    <source>
        <dbReference type="Google" id="ProtNLM"/>
    </source>
</evidence>
<feature type="transmembrane region" description="Helical" evidence="1">
    <location>
        <begin position="7"/>
        <end position="32"/>
    </location>
</feature>
<keyword evidence="1" id="KW-0812">Transmembrane</keyword>
<keyword evidence="3" id="KW-1185">Reference proteome</keyword>
<dbReference type="InterPro" id="IPR036259">
    <property type="entry name" value="MFS_trans_sf"/>
</dbReference>
<comment type="caution">
    <text evidence="2">The sequence shown here is derived from an EMBL/GenBank/DDBJ whole genome shotgun (WGS) entry which is preliminary data.</text>
</comment>
<organism evidence="2 3">
    <name type="scientific">Herbihabitans rhizosphaerae</name>
    <dbReference type="NCBI Taxonomy" id="1872711"/>
    <lineage>
        <taxon>Bacteria</taxon>
        <taxon>Bacillati</taxon>
        <taxon>Actinomycetota</taxon>
        <taxon>Actinomycetes</taxon>
        <taxon>Pseudonocardiales</taxon>
        <taxon>Pseudonocardiaceae</taxon>
        <taxon>Herbihabitans</taxon>
    </lineage>
</organism>
<accession>A0A4Q7L3E3</accession>
<feature type="transmembrane region" description="Helical" evidence="1">
    <location>
        <begin position="74"/>
        <end position="92"/>
    </location>
</feature>
<gene>
    <name evidence="2" type="ORF">EV193_102675</name>
</gene>
<reference evidence="2 3" key="1">
    <citation type="submission" date="2019-02" db="EMBL/GenBank/DDBJ databases">
        <title>Genomic Encyclopedia of Type Strains, Phase IV (KMG-IV): sequencing the most valuable type-strain genomes for metagenomic binning, comparative biology and taxonomic classification.</title>
        <authorList>
            <person name="Goeker M."/>
        </authorList>
    </citation>
    <scope>NUCLEOTIDE SEQUENCE [LARGE SCALE GENOMIC DNA]</scope>
    <source>
        <strain evidence="2 3">DSM 101727</strain>
    </source>
</reference>
<name>A0A4Q7L3E3_9PSEU</name>
<protein>
    <recommendedName>
        <fullName evidence="4">MFS transporter</fullName>
    </recommendedName>
</protein>
<feature type="transmembrane region" description="Helical" evidence="1">
    <location>
        <begin position="133"/>
        <end position="151"/>
    </location>
</feature>
<keyword evidence="1" id="KW-1133">Transmembrane helix</keyword>
<dbReference type="EMBL" id="SGWQ01000002">
    <property type="protein sequence ID" value="RZS43694.1"/>
    <property type="molecule type" value="Genomic_DNA"/>
</dbReference>